<protein>
    <submittedName>
        <fullName evidence="1">Uncharacterized protein</fullName>
    </submittedName>
</protein>
<accession>A0ABP1S225</accession>
<evidence type="ECO:0000313" key="1">
    <source>
        <dbReference type="EMBL" id="CAL8141151.1"/>
    </source>
</evidence>
<sequence>MSGRDEENRTHSPWHPQVLLPGGQNLLSTAQVIQPQSPIIQLVRQPSGALTQVVGNPGLQQILGLSALSQQQIATQELLQYINALNGLNLNGLTTTSGLGLGGLNGLGIAGLPYGNPGLTTASINGLPLLLSGLNNGLLQQGISLPSTTSSLPLIQSINGVPSPLVSLGPVVRQVPEADETSSVVELDPMDAALLDKEKKGQMHMEKYAWGRNLGLQVAAPVNKQQDAPKELRADIPRFYSALPTGYINTGLGDILNQNGYVLPTVTNPTRSVNPFLGLGGKRKKHFEHYEYF</sequence>
<dbReference type="Proteomes" id="UP001642540">
    <property type="component" value="Unassembled WGS sequence"/>
</dbReference>
<name>A0ABP1S225_9HEXA</name>
<keyword evidence="2" id="KW-1185">Reference proteome</keyword>
<gene>
    <name evidence="1" type="ORF">ODALV1_LOCUS28594</name>
</gene>
<reference evidence="1 2" key="1">
    <citation type="submission" date="2024-08" db="EMBL/GenBank/DDBJ databases">
        <authorList>
            <person name="Cucini C."/>
            <person name="Frati F."/>
        </authorList>
    </citation>
    <scope>NUCLEOTIDE SEQUENCE [LARGE SCALE GENOMIC DNA]</scope>
</reference>
<dbReference type="EMBL" id="CAXLJM020000146">
    <property type="protein sequence ID" value="CAL8141151.1"/>
    <property type="molecule type" value="Genomic_DNA"/>
</dbReference>
<evidence type="ECO:0000313" key="2">
    <source>
        <dbReference type="Proteomes" id="UP001642540"/>
    </source>
</evidence>
<proteinExistence type="predicted"/>
<comment type="caution">
    <text evidence="1">The sequence shown here is derived from an EMBL/GenBank/DDBJ whole genome shotgun (WGS) entry which is preliminary data.</text>
</comment>
<organism evidence="1 2">
    <name type="scientific">Orchesella dallaii</name>
    <dbReference type="NCBI Taxonomy" id="48710"/>
    <lineage>
        <taxon>Eukaryota</taxon>
        <taxon>Metazoa</taxon>
        <taxon>Ecdysozoa</taxon>
        <taxon>Arthropoda</taxon>
        <taxon>Hexapoda</taxon>
        <taxon>Collembola</taxon>
        <taxon>Entomobryomorpha</taxon>
        <taxon>Entomobryoidea</taxon>
        <taxon>Orchesellidae</taxon>
        <taxon>Orchesellinae</taxon>
        <taxon>Orchesella</taxon>
    </lineage>
</organism>